<dbReference type="Pfam" id="PF00467">
    <property type="entry name" value="KOW"/>
    <property type="match status" value="1"/>
</dbReference>
<dbReference type="GO" id="GO:0006354">
    <property type="term" value="P:DNA-templated transcription elongation"/>
    <property type="evidence" value="ECO:0007669"/>
    <property type="project" value="UniProtKB-UniRule"/>
</dbReference>
<dbReference type="SMART" id="SM00739">
    <property type="entry name" value="KOW"/>
    <property type="match status" value="1"/>
</dbReference>
<dbReference type="CDD" id="cd09891">
    <property type="entry name" value="NGN_Bact_1"/>
    <property type="match status" value="1"/>
</dbReference>
<gene>
    <name evidence="5" type="primary">nusG</name>
    <name evidence="10" type="ORF">SAMN04244570_3319</name>
</gene>
<evidence type="ECO:0000256" key="4">
    <source>
        <dbReference type="ARBA" id="ARBA00023163"/>
    </source>
</evidence>
<dbReference type="PANTHER" id="PTHR30265">
    <property type="entry name" value="RHO-INTERACTING TRANSCRIPTION TERMINATION FACTOR NUSG"/>
    <property type="match status" value="1"/>
</dbReference>
<comment type="function">
    <text evidence="5 7">Participates in transcription elongation, termination and antitermination.</text>
</comment>
<evidence type="ECO:0000256" key="3">
    <source>
        <dbReference type="ARBA" id="ARBA00023015"/>
    </source>
</evidence>
<dbReference type="Gene3D" id="3.30.70.940">
    <property type="entry name" value="NusG, N-terminal domain"/>
    <property type="match status" value="1"/>
</dbReference>
<reference evidence="11" key="1">
    <citation type="submission" date="2017-02" db="EMBL/GenBank/DDBJ databases">
        <authorList>
            <person name="Varghese N."/>
            <person name="Submissions S."/>
        </authorList>
    </citation>
    <scope>NUCLEOTIDE SEQUENCE [LARGE SCALE GENOMIC DNA]</scope>
    <source>
        <strain evidence="11">DSM 23966</strain>
    </source>
</reference>
<dbReference type="InterPro" id="IPR006645">
    <property type="entry name" value="NGN-like_dom"/>
</dbReference>
<protein>
    <recommendedName>
        <fullName evidence="5 6">Transcription termination/antitermination protein NusG</fullName>
    </recommendedName>
</protein>
<dbReference type="InterPro" id="IPR047050">
    <property type="entry name" value="NGN"/>
</dbReference>
<dbReference type="FunFam" id="2.30.30.30:FF:000002">
    <property type="entry name" value="Transcription termination/antitermination factor NusG"/>
    <property type="match status" value="1"/>
</dbReference>
<evidence type="ECO:0000259" key="8">
    <source>
        <dbReference type="SMART" id="SM00738"/>
    </source>
</evidence>
<evidence type="ECO:0000256" key="6">
    <source>
        <dbReference type="NCBIfam" id="TIGR01956"/>
    </source>
</evidence>
<dbReference type="NCBIfam" id="TIGR00922">
    <property type="entry name" value="nusG"/>
    <property type="match status" value="1"/>
</dbReference>
<evidence type="ECO:0000313" key="11">
    <source>
        <dbReference type="Proteomes" id="UP000190042"/>
    </source>
</evidence>
<dbReference type="Proteomes" id="UP000190042">
    <property type="component" value="Unassembled WGS sequence"/>
</dbReference>
<feature type="domain" description="KOW" evidence="9">
    <location>
        <begin position="125"/>
        <end position="152"/>
    </location>
</feature>
<dbReference type="PRINTS" id="PR00338">
    <property type="entry name" value="NUSGTNSCPFCT"/>
</dbReference>
<dbReference type="InterPro" id="IPR014722">
    <property type="entry name" value="Rib_uL2_dom2"/>
</dbReference>
<dbReference type="FunFam" id="3.30.70.940:FF:000002">
    <property type="entry name" value="Transcription termination/antitermination protein NusG"/>
    <property type="match status" value="1"/>
</dbReference>
<dbReference type="InterPro" id="IPR001062">
    <property type="entry name" value="Transcrpt_antiterm_NusG"/>
</dbReference>
<dbReference type="PANTHER" id="PTHR30265:SF2">
    <property type="entry name" value="TRANSCRIPTION TERMINATION_ANTITERMINATION PROTEIN NUSG"/>
    <property type="match status" value="1"/>
</dbReference>
<proteinExistence type="inferred from homology"/>
<dbReference type="SMART" id="SM00738">
    <property type="entry name" value="NGN"/>
    <property type="match status" value="1"/>
</dbReference>
<dbReference type="GO" id="GO:0031564">
    <property type="term" value="P:transcription antitermination"/>
    <property type="evidence" value="ECO:0007669"/>
    <property type="project" value="UniProtKB-UniRule"/>
</dbReference>
<evidence type="ECO:0000256" key="5">
    <source>
        <dbReference type="HAMAP-Rule" id="MF_00948"/>
    </source>
</evidence>
<dbReference type="InterPro" id="IPR043425">
    <property type="entry name" value="NusG-like"/>
</dbReference>
<keyword evidence="1 5" id="KW-0806">Transcription termination</keyword>
<dbReference type="InterPro" id="IPR005824">
    <property type="entry name" value="KOW"/>
</dbReference>
<dbReference type="InterPro" id="IPR036735">
    <property type="entry name" value="NGN_dom_sf"/>
</dbReference>
<evidence type="ECO:0000256" key="2">
    <source>
        <dbReference type="ARBA" id="ARBA00022814"/>
    </source>
</evidence>
<keyword evidence="2 5" id="KW-0889">Transcription antitermination</keyword>
<evidence type="ECO:0000313" key="10">
    <source>
        <dbReference type="EMBL" id="SKB03918.1"/>
    </source>
</evidence>
<dbReference type="InterPro" id="IPR008991">
    <property type="entry name" value="Translation_prot_SH3-like_sf"/>
</dbReference>
<dbReference type="Pfam" id="PF02357">
    <property type="entry name" value="NusG"/>
    <property type="match status" value="1"/>
</dbReference>
<dbReference type="GO" id="GO:0032784">
    <property type="term" value="P:regulation of DNA-templated transcription elongation"/>
    <property type="evidence" value="ECO:0007669"/>
    <property type="project" value="InterPro"/>
</dbReference>
<feature type="domain" description="NusG-like N-terminal" evidence="8">
    <location>
        <begin position="4"/>
        <end position="115"/>
    </location>
</feature>
<organism evidence="10 11">
    <name type="scientific">Sporosarcina newyorkensis</name>
    <dbReference type="NCBI Taxonomy" id="759851"/>
    <lineage>
        <taxon>Bacteria</taxon>
        <taxon>Bacillati</taxon>
        <taxon>Bacillota</taxon>
        <taxon>Bacilli</taxon>
        <taxon>Bacillales</taxon>
        <taxon>Caryophanaceae</taxon>
        <taxon>Sporosarcina</taxon>
    </lineage>
</organism>
<dbReference type="NCBIfam" id="TIGR01956">
    <property type="entry name" value="NusG_myco"/>
    <property type="match status" value="1"/>
</dbReference>
<evidence type="ECO:0000256" key="7">
    <source>
        <dbReference type="RuleBase" id="RU000538"/>
    </source>
</evidence>
<dbReference type="AlphaFoldDB" id="A0A1T4YQR3"/>
<sequence>MEMEKNWYVVHTYSGYENKVKANLEKRVETMGMQDKIFRVVIPEEEETDIKEGKKKTVMRKTFPGYVLVELIMTDDSWYVVRNTPGVTGFIGSSGGGAKPTPLLPEEVEFILKQMGMKEQRVDVDFEVGESVTVLEGPFAHFEGKVEEIELDKGKVVVTVDMFGRETKMELSFDQVEKMD</sequence>
<dbReference type="CDD" id="cd06091">
    <property type="entry name" value="KOW_NusG"/>
    <property type="match status" value="1"/>
</dbReference>
<name>A0A1T4YQR3_9BACL</name>
<dbReference type="InterPro" id="IPR010216">
    <property type="entry name" value="Transcrpt_antiterm_NusG_myco"/>
</dbReference>
<dbReference type="HAMAP" id="MF_00948">
    <property type="entry name" value="NusG"/>
    <property type="match status" value="1"/>
</dbReference>
<dbReference type="Gene3D" id="2.30.30.30">
    <property type="match status" value="1"/>
</dbReference>
<dbReference type="SUPFAM" id="SSF50104">
    <property type="entry name" value="Translation proteins SH3-like domain"/>
    <property type="match status" value="1"/>
</dbReference>
<comment type="similarity">
    <text evidence="5 7">Belongs to the NusG family.</text>
</comment>
<evidence type="ECO:0000259" key="9">
    <source>
        <dbReference type="SMART" id="SM00739"/>
    </source>
</evidence>
<keyword evidence="4 5" id="KW-0804">Transcription</keyword>
<dbReference type="SUPFAM" id="SSF82679">
    <property type="entry name" value="N-utilization substance G protein NusG, N-terminal domain"/>
    <property type="match status" value="1"/>
</dbReference>
<dbReference type="GO" id="GO:0005829">
    <property type="term" value="C:cytosol"/>
    <property type="evidence" value="ECO:0007669"/>
    <property type="project" value="TreeGrafter"/>
</dbReference>
<keyword evidence="11" id="KW-1185">Reference proteome</keyword>
<accession>A0A1T4YQR3</accession>
<dbReference type="GO" id="GO:0006353">
    <property type="term" value="P:DNA-templated transcription termination"/>
    <property type="evidence" value="ECO:0007669"/>
    <property type="project" value="UniProtKB-UniRule"/>
</dbReference>
<evidence type="ECO:0000256" key="1">
    <source>
        <dbReference type="ARBA" id="ARBA00022472"/>
    </source>
</evidence>
<keyword evidence="3 5" id="KW-0805">Transcription regulation</keyword>
<dbReference type="EMBL" id="FUYJ01000007">
    <property type="protein sequence ID" value="SKB03918.1"/>
    <property type="molecule type" value="Genomic_DNA"/>
</dbReference>